<dbReference type="RefSeq" id="WP_192145558.1">
    <property type="nucleotide sequence ID" value="NZ_JACYXI010000001.1"/>
</dbReference>
<dbReference type="CDD" id="cd03046">
    <property type="entry name" value="GST_N_GTT1_like"/>
    <property type="match status" value="1"/>
</dbReference>
<dbReference type="CDD" id="cd03207">
    <property type="entry name" value="GST_C_8"/>
    <property type="match status" value="1"/>
</dbReference>
<proteinExistence type="predicted"/>
<comment type="caution">
    <text evidence="3">The sequence shown here is derived from an EMBL/GenBank/DDBJ whole genome shotgun (WGS) entry which is preliminary data.</text>
</comment>
<dbReference type="PANTHER" id="PTHR44051:SF21">
    <property type="entry name" value="GLUTATHIONE S-TRANSFERASE FAMILY PROTEIN"/>
    <property type="match status" value="1"/>
</dbReference>
<dbReference type="SFLD" id="SFLDS00019">
    <property type="entry name" value="Glutathione_Transferase_(cytos"/>
    <property type="match status" value="1"/>
</dbReference>
<dbReference type="SFLD" id="SFLDG01150">
    <property type="entry name" value="Main.1:_Beta-like"/>
    <property type="match status" value="1"/>
</dbReference>
<evidence type="ECO:0000313" key="4">
    <source>
        <dbReference type="Proteomes" id="UP000632063"/>
    </source>
</evidence>
<evidence type="ECO:0000259" key="2">
    <source>
        <dbReference type="PROSITE" id="PS50405"/>
    </source>
</evidence>
<sequence length="216" mass="23964">MQDKITFYYSPQTRARSVASLLDELNAPHDLHVLNMKAGENRQPAFMAINPLGKVPAIRHGDAVVTEQVAIHIYLGDLFSEAGLTPALTDPLRGPYLRWMAYYAACFEPALVDAYMKREPAPEVTSPYGTYDQVMEIIRQQLSKGDYLLGDQFTVADVLWGTGIWWTLQFGLIPKFPEFEAYAARVRKRPSFTRAAAMDAALGAEHEVAAASAPKG</sequence>
<dbReference type="PROSITE" id="PS50405">
    <property type="entry name" value="GST_CTER"/>
    <property type="match status" value="1"/>
</dbReference>
<dbReference type="PROSITE" id="PS50404">
    <property type="entry name" value="GST_NTER"/>
    <property type="match status" value="1"/>
</dbReference>
<dbReference type="EMBL" id="JACYXI010000001">
    <property type="protein sequence ID" value="MBD8890103.1"/>
    <property type="molecule type" value="Genomic_DNA"/>
</dbReference>
<dbReference type="InterPro" id="IPR004046">
    <property type="entry name" value="GST_C"/>
</dbReference>
<keyword evidence="4" id="KW-1185">Reference proteome</keyword>
<dbReference type="PANTHER" id="PTHR44051">
    <property type="entry name" value="GLUTATHIONE S-TRANSFERASE-RELATED"/>
    <property type="match status" value="1"/>
</dbReference>
<feature type="domain" description="GST N-terminal" evidence="1">
    <location>
        <begin position="2"/>
        <end position="83"/>
    </location>
</feature>
<dbReference type="SUPFAM" id="SSF47616">
    <property type="entry name" value="GST C-terminal domain-like"/>
    <property type="match status" value="1"/>
</dbReference>
<dbReference type="Proteomes" id="UP000632063">
    <property type="component" value="Unassembled WGS sequence"/>
</dbReference>
<dbReference type="InterPro" id="IPR036282">
    <property type="entry name" value="Glutathione-S-Trfase_C_sf"/>
</dbReference>
<organism evidence="3 4">
    <name type="scientific">Roseibium litorale</name>
    <dbReference type="NCBI Taxonomy" id="2803841"/>
    <lineage>
        <taxon>Bacteria</taxon>
        <taxon>Pseudomonadati</taxon>
        <taxon>Pseudomonadota</taxon>
        <taxon>Alphaproteobacteria</taxon>
        <taxon>Hyphomicrobiales</taxon>
        <taxon>Stappiaceae</taxon>
        <taxon>Roseibium</taxon>
    </lineage>
</organism>
<gene>
    <name evidence="3" type="ORF">IG616_00965</name>
</gene>
<reference evidence="4" key="1">
    <citation type="submission" date="2020-09" db="EMBL/GenBank/DDBJ databases">
        <title>The genome sequence of strain Labrenzia suaedae 4C16A.</title>
        <authorList>
            <person name="Liu Y."/>
        </authorList>
    </citation>
    <scope>NUCLEOTIDE SEQUENCE [LARGE SCALE GENOMIC DNA]</scope>
    <source>
        <strain evidence="4">4C16A</strain>
    </source>
</reference>
<dbReference type="Gene3D" id="1.20.1050.10">
    <property type="match status" value="1"/>
</dbReference>
<dbReference type="Gene3D" id="3.40.30.10">
    <property type="entry name" value="Glutaredoxin"/>
    <property type="match status" value="1"/>
</dbReference>
<dbReference type="InterPro" id="IPR040079">
    <property type="entry name" value="Glutathione_S-Trfase"/>
</dbReference>
<evidence type="ECO:0000313" key="3">
    <source>
        <dbReference type="EMBL" id="MBD8890103.1"/>
    </source>
</evidence>
<evidence type="ECO:0000259" key="1">
    <source>
        <dbReference type="PROSITE" id="PS50404"/>
    </source>
</evidence>
<feature type="domain" description="GST C-terminal" evidence="2">
    <location>
        <begin position="89"/>
        <end position="216"/>
    </location>
</feature>
<name>A0ABR9CH61_9HYPH</name>
<dbReference type="Pfam" id="PF00043">
    <property type="entry name" value="GST_C"/>
    <property type="match status" value="1"/>
</dbReference>
<dbReference type="InterPro" id="IPR010987">
    <property type="entry name" value="Glutathione-S-Trfase_C-like"/>
</dbReference>
<dbReference type="InterPro" id="IPR036249">
    <property type="entry name" value="Thioredoxin-like_sf"/>
</dbReference>
<dbReference type="SFLD" id="SFLDG00358">
    <property type="entry name" value="Main_(cytGST)"/>
    <property type="match status" value="1"/>
</dbReference>
<dbReference type="InterPro" id="IPR004045">
    <property type="entry name" value="Glutathione_S-Trfase_N"/>
</dbReference>
<accession>A0ABR9CH61</accession>
<dbReference type="Pfam" id="PF13409">
    <property type="entry name" value="GST_N_2"/>
    <property type="match status" value="1"/>
</dbReference>
<reference evidence="3 4" key="2">
    <citation type="journal article" date="2021" name="Int. J. Syst. Evol. Microbiol.">
        <title>Roseibium litorale sp. nov., isolated from a tidal flat sediment and proposal for the reclassification of Labrenzia polysiphoniae as Roseibium polysiphoniae comb. nov.</title>
        <authorList>
            <person name="Liu Y."/>
            <person name="Pei T."/>
            <person name="Du J."/>
            <person name="Chao M."/>
            <person name="Deng M.R."/>
            <person name="Zhu H."/>
        </authorList>
    </citation>
    <scope>NUCLEOTIDE SEQUENCE [LARGE SCALE GENOMIC DNA]</scope>
    <source>
        <strain evidence="3 4">4C16A</strain>
    </source>
</reference>
<protein>
    <submittedName>
        <fullName evidence="3">Glutathione S-transferase family protein</fullName>
    </submittedName>
</protein>
<dbReference type="SUPFAM" id="SSF52833">
    <property type="entry name" value="Thioredoxin-like"/>
    <property type="match status" value="1"/>
</dbReference>